<dbReference type="Pfam" id="PF13505">
    <property type="entry name" value="OMP_b-brl"/>
    <property type="match status" value="1"/>
</dbReference>
<organism evidence="3">
    <name type="scientific">bioreactor metagenome</name>
    <dbReference type="NCBI Taxonomy" id="1076179"/>
    <lineage>
        <taxon>unclassified sequences</taxon>
        <taxon>metagenomes</taxon>
        <taxon>ecological metagenomes</taxon>
    </lineage>
</organism>
<accession>A0A644YJX3</accession>
<keyword evidence="1" id="KW-0732">Signal</keyword>
<evidence type="ECO:0000256" key="1">
    <source>
        <dbReference type="ARBA" id="ARBA00022729"/>
    </source>
</evidence>
<reference evidence="3" key="1">
    <citation type="submission" date="2019-08" db="EMBL/GenBank/DDBJ databases">
        <authorList>
            <person name="Kucharzyk K."/>
            <person name="Murdoch R.W."/>
            <person name="Higgins S."/>
            <person name="Loffler F."/>
        </authorList>
    </citation>
    <scope>NUCLEOTIDE SEQUENCE</scope>
</reference>
<sequence length="188" mass="19978">MKKFFVIVLVSVLGIGAISAQQVAKGTKMLNVQATNLGFNSISYSFEGSDEDAKLSRIGISAGAGYAFMDNVMLIGTLAFQSLKMEETKLSAVTIGAQGRKYFNGGLFAGAGVNLLNGSIGEGSDKESTTMIDGIVHAGIAFELLPKLTLEPMVSFSTKLAGGKVDGYDDMKLTYTQFSINIGFSYYF</sequence>
<dbReference type="EMBL" id="VSSQ01005306">
    <property type="protein sequence ID" value="MPM28629.1"/>
    <property type="molecule type" value="Genomic_DNA"/>
</dbReference>
<evidence type="ECO:0000313" key="3">
    <source>
        <dbReference type="EMBL" id="MPM28629.1"/>
    </source>
</evidence>
<dbReference type="InterPro" id="IPR011250">
    <property type="entry name" value="OMP/PagP_B-barrel"/>
</dbReference>
<name>A0A644YJX3_9ZZZZ</name>
<dbReference type="SUPFAM" id="SSF56925">
    <property type="entry name" value="OMPA-like"/>
    <property type="match status" value="1"/>
</dbReference>
<comment type="caution">
    <text evidence="3">The sequence shown here is derived from an EMBL/GenBank/DDBJ whole genome shotgun (WGS) entry which is preliminary data.</text>
</comment>
<proteinExistence type="predicted"/>
<feature type="domain" description="Outer membrane protein beta-barrel" evidence="2">
    <location>
        <begin position="11"/>
        <end position="188"/>
    </location>
</feature>
<dbReference type="AlphaFoldDB" id="A0A644YJX3"/>
<gene>
    <name evidence="3" type="ORF">SDC9_75155</name>
</gene>
<dbReference type="InterPro" id="IPR027385">
    <property type="entry name" value="Beta-barrel_OMP"/>
</dbReference>
<protein>
    <recommendedName>
        <fullName evidence="2">Outer membrane protein beta-barrel domain-containing protein</fullName>
    </recommendedName>
</protein>
<evidence type="ECO:0000259" key="2">
    <source>
        <dbReference type="Pfam" id="PF13505"/>
    </source>
</evidence>